<feature type="domain" description="Outer membrane protein beta-barrel" evidence="7">
    <location>
        <begin position="629"/>
        <end position="804"/>
    </location>
</feature>
<gene>
    <name evidence="8" type="ORF">GTP46_22580</name>
</gene>
<keyword evidence="8" id="KW-0675">Receptor</keyword>
<keyword evidence="3" id="KW-0472">Membrane</keyword>
<dbReference type="InterPro" id="IPR010104">
    <property type="entry name" value="TonB_rcpt_bac"/>
</dbReference>
<organism evidence="8 9">
    <name type="scientific">Duganella flavida</name>
    <dbReference type="NCBI Taxonomy" id="2692175"/>
    <lineage>
        <taxon>Bacteria</taxon>
        <taxon>Pseudomonadati</taxon>
        <taxon>Pseudomonadota</taxon>
        <taxon>Betaproteobacteria</taxon>
        <taxon>Burkholderiales</taxon>
        <taxon>Oxalobacteraceae</taxon>
        <taxon>Telluria group</taxon>
        <taxon>Duganella</taxon>
    </lineage>
</organism>
<keyword evidence="4" id="KW-0998">Cell outer membrane</keyword>
<evidence type="ECO:0000259" key="6">
    <source>
        <dbReference type="Pfam" id="PF07715"/>
    </source>
</evidence>
<dbReference type="PANTHER" id="PTHR40980:SF3">
    <property type="entry name" value="TONB-DEPENDENT RECEPTOR-LIKE BETA-BARREL DOMAIN-CONTAINING PROTEIN"/>
    <property type="match status" value="1"/>
</dbReference>
<evidence type="ECO:0000259" key="7">
    <source>
        <dbReference type="Pfam" id="PF14905"/>
    </source>
</evidence>
<dbReference type="SUPFAM" id="SSF56935">
    <property type="entry name" value="Porins"/>
    <property type="match status" value="1"/>
</dbReference>
<evidence type="ECO:0000256" key="5">
    <source>
        <dbReference type="SAM" id="SignalP"/>
    </source>
</evidence>
<proteinExistence type="inferred from homology"/>
<dbReference type="Pfam" id="PF07715">
    <property type="entry name" value="Plug"/>
    <property type="match status" value="1"/>
</dbReference>
<dbReference type="AlphaFoldDB" id="A0A6L8KEI3"/>
<evidence type="ECO:0000256" key="4">
    <source>
        <dbReference type="ARBA" id="ARBA00023237"/>
    </source>
</evidence>
<dbReference type="GO" id="GO:0009279">
    <property type="term" value="C:cell outer membrane"/>
    <property type="evidence" value="ECO:0007669"/>
    <property type="project" value="UniProtKB-SubCell"/>
</dbReference>
<accession>A0A6L8KEI3</accession>
<dbReference type="InterPro" id="IPR012910">
    <property type="entry name" value="Plug_dom"/>
</dbReference>
<feature type="signal peptide" evidence="5">
    <location>
        <begin position="1"/>
        <end position="29"/>
    </location>
</feature>
<sequence length="946" mass="101197">MTTSTAFRLSPLAAAAALMLLGATGASQAQQTQQADNTTEAQAKKTDGEMATVTVAGIRRGIEEAISIKKNASSIVEAISAEDIGKLPDTTVAESISRLSGVTTQRNKTNGKATDVSVRGLSPSFNGSLLNGREQASTSDARSPEFDLFPSELTGSVLVYKTPDASLMGQGLASTIDLRTLRPLDFGQRVLAASVRKERIGFGSGAEVGAGHRKTFSYVDQFANRTIGLSLGITTLRQDNGGELKFDSWGGWAPALDYNGGQVAVPGGFLAETSRRKADRDGASLTLQFKPNQNFRSTLDVFYSRGDEATKKTGIEGAVAFGTGPYDPNGVLTNAVVANGVATSGTISNYKADVRNHLYSNKDRLASFGWNNELKLDEQWRVEADLSHSHGVKNISNYETTAGQPGNTPASQLGSISYSGFNGSNFADVKYTTSLNYADRKVSVLTDVDGWGGGPNSPQAGYVALPNIDDTVNAVRLTAHRELDWGPLVNAHFGANYTKRDKSRTGEEGRLSIKGGDGYASAAMPGTDVAQAGASGLMVASFDPTGTLGTIYDLNRWVDSTVLSRDWSVREKVATVYAMADLDGALGPVPYSGNVGLQVVNTKQNAAGNQVDLANCTGITVDTCPYKVRTDGTSYTNVLPSLNLAFDLGSEQKLRLGAGKQISRANLDNMKASMDFAVQNATSVAPALTGFAGNPHLKPYQARSLDLSYEKYFGKKGYISVATFFKKLDNYIINAPMAFDFKPYTSASTPLPTSGPYKGSTIGFLTMPQNGQGGNMHGYELAVNVPFSLATKWLDGFGVAANYSFTDSSVQLPTSGFVSPQNGPVFKDSVTSIGLPGLSKNVSSVRLYYENHGLQLAWAAHRRSNFVGQILDYRSDSQFTFIKGETIIDLQASYEVQSGWLKGVSVFLQGHNWSNQPFQEYTVDPNVITNSVKYGRTYTAGLTYKF</sequence>
<dbReference type="Proteomes" id="UP000479335">
    <property type="component" value="Unassembled WGS sequence"/>
</dbReference>
<name>A0A6L8KEI3_9BURK</name>
<feature type="domain" description="TonB-dependent receptor plug" evidence="6">
    <location>
        <begin position="70"/>
        <end position="171"/>
    </location>
</feature>
<feature type="chain" id="PRO_5026655199" evidence="5">
    <location>
        <begin position="30"/>
        <end position="946"/>
    </location>
</feature>
<dbReference type="Gene3D" id="2.40.170.20">
    <property type="entry name" value="TonB-dependent receptor, beta-barrel domain"/>
    <property type="match status" value="1"/>
</dbReference>
<comment type="similarity">
    <text evidence="2">Belongs to the TonB-dependent receptor family.</text>
</comment>
<protein>
    <submittedName>
        <fullName evidence="8">TonB-dependent receptor</fullName>
    </submittedName>
</protein>
<comment type="subcellular location">
    <subcellularLocation>
        <location evidence="1">Cell outer membrane</location>
    </subcellularLocation>
</comment>
<evidence type="ECO:0000256" key="2">
    <source>
        <dbReference type="ARBA" id="ARBA00009810"/>
    </source>
</evidence>
<evidence type="ECO:0000256" key="3">
    <source>
        <dbReference type="ARBA" id="ARBA00023136"/>
    </source>
</evidence>
<dbReference type="InterPro" id="IPR037066">
    <property type="entry name" value="Plug_dom_sf"/>
</dbReference>
<reference evidence="8 9" key="1">
    <citation type="submission" date="2019-12" db="EMBL/GenBank/DDBJ databases">
        <title>Novel species isolated from a subtropical stream in China.</title>
        <authorList>
            <person name="Lu H."/>
        </authorList>
    </citation>
    <scope>NUCLEOTIDE SEQUENCE [LARGE SCALE GENOMIC DNA]</scope>
    <source>
        <strain evidence="8 9">FT135W</strain>
    </source>
</reference>
<dbReference type="NCBIfam" id="TIGR01782">
    <property type="entry name" value="TonB-Xanth-Caul"/>
    <property type="match status" value="1"/>
</dbReference>
<dbReference type="RefSeq" id="WP_161008874.1">
    <property type="nucleotide sequence ID" value="NZ_WWCN01000016.1"/>
</dbReference>
<keyword evidence="9" id="KW-1185">Reference proteome</keyword>
<dbReference type="EMBL" id="WWCN01000016">
    <property type="protein sequence ID" value="MYM25420.1"/>
    <property type="molecule type" value="Genomic_DNA"/>
</dbReference>
<evidence type="ECO:0000313" key="8">
    <source>
        <dbReference type="EMBL" id="MYM25420.1"/>
    </source>
</evidence>
<evidence type="ECO:0000313" key="9">
    <source>
        <dbReference type="Proteomes" id="UP000479335"/>
    </source>
</evidence>
<dbReference type="Pfam" id="PF14905">
    <property type="entry name" value="OMP_b-brl_3"/>
    <property type="match status" value="1"/>
</dbReference>
<dbReference type="InterPro" id="IPR041700">
    <property type="entry name" value="OMP_b-brl_3"/>
</dbReference>
<keyword evidence="5" id="KW-0732">Signal</keyword>
<dbReference type="PANTHER" id="PTHR40980">
    <property type="entry name" value="PLUG DOMAIN-CONTAINING PROTEIN"/>
    <property type="match status" value="1"/>
</dbReference>
<comment type="caution">
    <text evidence="8">The sequence shown here is derived from an EMBL/GenBank/DDBJ whole genome shotgun (WGS) entry which is preliminary data.</text>
</comment>
<evidence type="ECO:0000256" key="1">
    <source>
        <dbReference type="ARBA" id="ARBA00004442"/>
    </source>
</evidence>
<dbReference type="InterPro" id="IPR036942">
    <property type="entry name" value="Beta-barrel_TonB_sf"/>
</dbReference>
<dbReference type="Gene3D" id="2.170.130.10">
    <property type="entry name" value="TonB-dependent receptor, plug domain"/>
    <property type="match status" value="1"/>
</dbReference>